<dbReference type="PANTHER" id="PTHR48098">
    <property type="entry name" value="ENTEROCHELIN ESTERASE-RELATED"/>
    <property type="match status" value="1"/>
</dbReference>
<evidence type="ECO:0000313" key="3">
    <source>
        <dbReference type="Proteomes" id="UP000546200"/>
    </source>
</evidence>
<gene>
    <name evidence="2" type="ORF">FHS94_002020</name>
</gene>
<feature type="chain" id="PRO_5031563994" evidence="1">
    <location>
        <begin position="22"/>
        <end position="548"/>
    </location>
</feature>
<dbReference type="Gene3D" id="3.40.50.1820">
    <property type="entry name" value="alpha/beta hydrolase"/>
    <property type="match status" value="1"/>
</dbReference>
<dbReference type="PANTHER" id="PTHR48098:SF3">
    <property type="entry name" value="IRON(III) ENTEROBACTIN ESTERASE"/>
    <property type="match status" value="1"/>
</dbReference>
<comment type="caution">
    <text evidence="2">The sequence shown here is derived from an EMBL/GenBank/DDBJ whole genome shotgun (WGS) entry which is preliminary data.</text>
</comment>
<organism evidence="2 3">
    <name type="scientific">Sphingomonas aerophila</name>
    <dbReference type="NCBI Taxonomy" id="1344948"/>
    <lineage>
        <taxon>Bacteria</taxon>
        <taxon>Pseudomonadati</taxon>
        <taxon>Pseudomonadota</taxon>
        <taxon>Alphaproteobacteria</taxon>
        <taxon>Sphingomonadales</taxon>
        <taxon>Sphingomonadaceae</taxon>
        <taxon>Sphingomonas</taxon>
    </lineage>
</organism>
<dbReference type="GO" id="GO:0016787">
    <property type="term" value="F:hydrolase activity"/>
    <property type="evidence" value="ECO:0007669"/>
    <property type="project" value="UniProtKB-KW"/>
</dbReference>
<accession>A0A7W9BDB7</accession>
<evidence type="ECO:0000256" key="1">
    <source>
        <dbReference type="SAM" id="SignalP"/>
    </source>
</evidence>
<dbReference type="InterPro" id="IPR000801">
    <property type="entry name" value="Esterase-like"/>
</dbReference>
<protein>
    <submittedName>
        <fullName evidence="2">S-formylglutathione hydrolase FrmB</fullName>
    </submittedName>
</protein>
<proteinExistence type="predicted"/>
<keyword evidence="2" id="KW-0378">Hydrolase</keyword>
<reference evidence="2 3" key="1">
    <citation type="submission" date="2020-08" db="EMBL/GenBank/DDBJ databases">
        <title>Genomic Encyclopedia of Type Strains, Phase IV (KMG-IV): sequencing the most valuable type-strain genomes for metagenomic binning, comparative biology and taxonomic classification.</title>
        <authorList>
            <person name="Goeker M."/>
        </authorList>
    </citation>
    <scope>NUCLEOTIDE SEQUENCE [LARGE SCALE GENOMIC DNA]</scope>
    <source>
        <strain evidence="2 3">DSM 100044</strain>
    </source>
</reference>
<keyword evidence="3" id="KW-1185">Reference proteome</keyword>
<dbReference type="InterPro" id="IPR050583">
    <property type="entry name" value="Mycobacterial_A85_antigen"/>
</dbReference>
<keyword evidence="1" id="KW-0732">Signal</keyword>
<dbReference type="RefSeq" id="WP_246348488.1">
    <property type="nucleotide sequence ID" value="NZ_JACIJK010000005.1"/>
</dbReference>
<dbReference type="SUPFAM" id="SSF53474">
    <property type="entry name" value="alpha/beta-Hydrolases"/>
    <property type="match status" value="1"/>
</dbReference>
<feature type="signal peptide" evidence="1">
    <location>
        <begin position="1"/>
        <end position="21"/>
    </location>
</feature>
<dbReference type="Proteomes" id="UP000546200">
    <property type="component" value="Unassembled WGS sequence"/>
</dbReference>
<name>A0A7W9BDB7_9SPHN</name>
<dbReference type="AlphaFoldDB" id="A0A7W9BDB7"/>
<evidence type="ECO:0000313" key="2">
    <source>
        <dbReference type="EMBL" id="MBB5715179.1"/>
    </source>
</evidence>
<dbReference type="EMBL" id="JACIJK010000005">
    <property type="protein sequence ID" value="MBB5715179.1"/>
    <property type="molecule type" value="Genomic_DNA"/>
</dbReference>
<dbReference type="InterPro" id="IPR029058">
    <property type="entry name" value="AB_hydrolase_fold"/>
</dbReference>
<dbReference type="Pfam" id="PF00756">
    <property type="entry name" value="Esterase"/>
    <property type="match status" value="1"/>
</dbReference>
<sequence length="548" mass="59197">MGQIGLMTAAALLAGMAPATAQVPVQPQTQIQTQTQIQSNDTVTVTLAPSLTQAQSGRLLVFARRIDPAAKPDSKEDKADADGVDIDAYAPGDTVLAAREVASLAPGEVATVDTATDVFPSAFSRLPAGRYRFQAVLDRNHDYAYGGRGEGDLLSPVVEAALPGAQPRLVLTTAVPARTIEQNLARVPEKERGAMRAALAKVQAVDFTSPALSAFWGRPTHIRGWVALPPGYGRDGATYPTVFSTGGFGSNLASAQGSAARMTVEMTSAKSPPMIWVFLDESSPTGTHEFADSVNNGPWGQALTTEFLPWIEGRYAMDARPGSRFLTGHSSGGWATLWLQTRYPSVFGGTWSTSPDPSDFHAFTNVDIYAPNANAYTGPDGKELPLSRDKGQVTATQRQVGRVEQLLGVYGGQNASFEWVFSPKGPDGRPLPLFDRATGRVDPEVVRYWRDNYDIAYRVQRDWPQLRSDLDGKVHVIVGTADTFYLDAAAHRLQSVMDGLGARSSFTYVPGKTHFDLFQRGDDRMALLRDIAWQMYATARPGTAKAAR</sequence>